<dbReference type="InterPro" id="IPR007219">
    <property type="entry name" value="XnlR_reg_dom"/>
</dbReference>
<evidence type="ECO:0000259" key="8">
    <source>
        <dbReference type="SMART" id="SM00906"/>
    </source>
</evidence>
<feature type="compositionally biased region" description="Low complexity" evidence="7">
    <location>
        <begin position="154"/>
        <end position="167"/>
    </location>
</feature>
<keyword evidence="1" id="KW-0479">Metal-binding</keyword>
<dbReference type="AlphaFoldDB" id="A0A163L171"/>
<dbReference type="Pfam" id="PF04082">
    <property type="entry name" value="Fungal_trans"/>
    <property type="match status" value="1"/>
</dbReference>
<feature type="compositionally biased region" description="Low complexity" evidence="7">
    <location>
        <begin position="205"/>
        <end position="217"/>
    </location>
</feature>
<evidence type="ECO:0000256" key="3">
    <source>
        <dbReference type="ARBA" id="ARBA00023015"/>
    </source>
</evidence>
<dbReference type="STRING" id="4829.A0A163L171"/>
<sequence>MDPTPSHMAYGHSMSWSATSSVPAVGGSTSGTTYQQPSQQPILGDAPMYASAVTNSPYSSKRSRISRAYAMSTTANHVQPVDNTSGNAHSTTYIEGLEARLERMEQLLSKVKSDNLDNDAPIHATTAPHTPLPHPSLTYQQVEHTMTTTTVAGSSLYSPSSSSSSYSGNPQLPPKDKVVRYLGSSSGLYMVNDIITDNGHGGSDNGISSNSSDSSRSTIAAQYGTPQASENVSPWHGSTSSTSIASSSLPSITTSSSKRPAQDTKNDDYNSNTNYTSIETRQGTVRLRRMNNYDDDFVMVRDETEDETKARVAAAHEQDTMESIVPRRILASLINIYFAADCTTLPMLDKEEFVDSFEGKTTPPPAPLLTYAICSFACFLVPSNHSIFTQSGNSLGRNQVFHALVERAALFIRSEHLIPRIQTIQALVLLCAHPTYNSGSYRNWILAGMAVRMAQDLGLHRLVTNPGITADAVEKRRRLWYSVYMTDRWCCSVMGRPLAIADSDCDVDLPSVDAVGQPGKYVMFVNLIKLSGILGEVLRRVYSPKAKAMGYATHIMEQTVWSLDKMLKEWLDNVPPGYIISQDQLRRVKGVEYTLGNLFKSGGPLTVCYYAVVVLLFRPFIVFECGKHHSSRLFDEAPKRCMEAAMNAIDVARHIPEREIARYGWNFAAYSVIQASLIHVYNCTNDDPAIAQTSRDYVRTSIDECVAPMTKDIPFGPPAVQFMENLLRLMKVNTSTSSRGQQPTSLDNRPAPSPIPETHSNQTAQETPPPPYLPPYYADVYYPPTASLQTIPNTPINVNRMANEKPCYSVPPVNPTASNLLDNYDPRTHQPSLSALPRGSSYNSDAFTSNPVDIINMALNGDPLLDSSPNATMTQATWQHLFTSAGTPFTGNTHNNQDFGGKKRRKKGRPYIRIGSQLITLSCALVSLENVFMENQRTWNTNL</sequence>
<keyword evidence="6" id="KW-0539">Nucleus</keyword>
<accession>A0A163L171</accession>
<dbReference type="SMART" id="SM00906">
    <property type="entry name" value="Fungal_trans"/>
    <property type="match status" value="1"/>
</dbReference>
<evidence type="ECO:0000256" key="2">
    <source>
        <dbReference type="ARBA" id="ARBA00022833"/>
    </source>
</evidence>
<dbReference type="InterPro" id="IPR051615">
    <property type="entry name" value="Transcr_Regulatory_Elem"/>
</dbReference>
<evidence type="ECO:0000313" key="9">
    <source>
        <dbReference type="EMBL" id="SAM03370.1"/>
    </source>
</evidence>
<feature type="region of interest" description="Disordered" evidence="7">
    <location>
        <begin position="152"/>
        <end position="178"/>
    </location>
</feature>
<dbReference type="EMBL" id="LT554077">
    <property type="protein sequence ID" value="SAM03370.1"/>
    <property type="molecule type" value="Genomic_DNA"/>
</dbReference>
<proteinExistence type="predicted"/>
<evidence type="ECO:0000256" key="6">
    <source>
        <dbReference type="ARBA" id="ARBA00023242"/>
    </source>
</evidence>
<evidence type="ECO:0000256" key="4">
    <source>
        <dbReference type="ARBA" id="ARBA00023125"/>
    </source>
</evidence>
<organism evidence="9">
    <name type="scientific">Absidia glauca</name>
    <name type="common">Pin mould</name>
    <dbReference type="NCBI Taxonomy" id="4829"/>
    <lineage>
        <taxon>Eukaryota</taxon>
        <taxon>Fungi</taxon>
        <taxon>Fungi incertae sedis</taxon>
        <taxon>Mucoromycota</taxon>
        <taxon>Mucoromycotina</taxon>
        <taxon>Mucoromycetes</taxon>
        <taxon>Mucorales</taxon>
        <taxon>Cunninghamellaceae</taxon>
        <taxon>Absidia</taxon>
    </lineage>
</organism>
<feature type="region of interest" description="Disordered" evidence="7">
    <location>
        <begin position="200"/>
        <end position="277"/>
    </location>
</feature>
<dbReference type="OMA" id="ATHIMEQ"/>
<feature type="region of interest" description="Disordered" evidence="7">
    <location>
        <begin position="734"/>
        <end position="776"/>
    </location>
</feature>
<keyword evidence="2" id="KW-0862">Zinc</keyword>
<reference evidence="9" key="1">
    <citation type="submission" date="2016-04" db="EMBL/GenBank/DDBJ databases">
        <authorList>
            <person name="Evans L.H."/>
            <person name="Alamgir A."/>
            <person name="Owens N."/>
            <person name="Weber N.D."/>
            <person name="Virtaneva K."/>
            <person name="Barbian K."/>
            <person name="Babar A."/>
            <person name="Rosenke K."/>
        </authorList>
    </citation>
    <scope>NUCLEOTIDE SEQUENCE [LARGE SCALE GENOMIC DNA]</scope>
    <source>
        <strain evidence="9">CBS 101.48</strain>
    </source>
</reference>
<feature type="compositionally biased region" description="Polar residues" evidence="7">
    <location>
        <begin position="887"/>
        <end position="898"/>
    </location>
</feature>
<dbReference type="OrthoDB" id="1924787at2759"/>
<protein>
    <recommendedName>
        <fullName evidence="8">Xylanolytic transcriptional activator regulatory domain-containing protein</fullName>
    </recommendedName>
</protein>
<keyword evidence="4" id="KW-0238">DNA-binding</keyword>
<keyword evidence="10" id="KW-1185">Reference proteome</keyword>
<name>A0A163L171_ABSGL</name>
<feature type="compositionally biased region" description="Polar residues" evidence="7">
    <location>
        <begin position="218"/>
        <end position="232"/>
    </location>
</feature>
<evidence type="ECO:0000313" key="10">
    <source>
        <dbReference type="Proteomes" id="UP000078561"/>
    </source>
</evidence>
<dbReference type="PANTHER" id="PTHR31313">
    <property type="entry name" value="TY1 ENHANCER ACTIVATOR"/>
    <property type="match status" value="1"/>
</dbReference>
<feature type="region of interest" description="Disordered" evidence="7">
    <location>
        <begin position="887"/>
        <end position="907"/>
    </location>
</feature>
<feature type="domain" description="Xylanolytic transcriptional activator regulatory" evidence="8">
    <location>
        <begin position="443"/>
        <end position="516"/>
    </location>
</feature>
<keyword evidence="3" id="KW-0805">Transcription regulation</keyword>
<gene>
    <name evidence="9" type="primary">ABSGL_09188.1 scaffold 10682</name>
</gene>
<dbReference type="PANTHER" id="PTHR31313:SF81">
    <property type="entry name" value="TY1 ENHANCER ACTIVATOR"/>
    <property type="match status" value="1"/>
</dbReference>
<dbReference type="InParanoid" id="A0A163L171"/>
<feature type="compositionally biased region" description="Polar residues" evidence="7">
    <location>
        <begin position="30"/>
        <end position="41"/>
    </location>
</feature>
<evidence type="ECO:0000256" key="5">
    <source>
        <dbReference type="ARBA" id="ARBA00023163"/>
    </source>
</evidence>
<evidence type="ECO:0000256" key="1">
    <source>
        <dbReference type="ARBA" id="ARBA00022723"/>
    </source>
</evidence>
<dbReference type="GO" id="GO:0008270">
    <property type="term" value="F:zinc ion binding"/>
    <property type="evidence" value="ECO:0007669"/>
    <property type="project" value="InterPro"/>
</dbReference>
<dbReference type="Proteomes" id="UP000078561">
    <property type="component" value="Unassembled WGS sequence"/>
</dbReference>
<dbReference type="GO" id="GO:0006351">
    <property type="term" value="P:DNA-templated transcription"/>
    <property type="evidence" value="ECO:0007669"/>
    <property type="project" value="InterPro"/>
</dbReference>
<dbReference type="GO" id="GO:0003677">
    <property type="term" value="F:DNA binding"/>
    <property type="evidence" value="ECO:0007669"/>
    <property type="project" value="UniProtKB-KW"/>
</dbReference>
<feature type="region of interest" description="Disordered" evidence="7">
    <location>
        <begin position="809"/>
        <end position="844"/>
    </location>
</feature>
<evidence type="ECO:0000256" key="7">
    <source>
        <dbReference type="SAM" id="MobiDB-lite"/>
    </source>
</evidence>
<dbReference type="CDD" id="cd12148">
    <property type="entry name" value="fungal_TF_MHR"/>
    <property type="match status" value="1"/>
</dbReference>
<keyword evidence="5" id="KW-0804">Transcription</keyword>
<feature type="compositionally biased region" description="Low complexity" evidence="7">
    <location>
        <begin position="238"/>
        <end position="257"/>
    </location>
</feature>
<feature type="compositionally biased region" description="Polar residues" evidence="7">
    <location>
        <begin position="734"/>
        <end position="747"/>
    </location>
</feature>
<feature type="region of interest" description="Disordered" evidence="7">
    <location>
        <begin position="19"/>
        <end position="43"/>
    </location>
</feature>